<feature type="compositionally biased region" description="Polar residues" evidence="5">
    <location>
        <begin position="74"/>
        <end position="93"/>
    </location>
</feature>
<protein>
    <submittedName>
        <fullName evidence="9">Leucine-rich repeat (LRR) protein (LRR)</fullName>
    </submittedName>
</protein>
<evidence type="ECO:0000313" key="9">
    <source>
        <dbReference type="EMBL" id="CAK1251967.1"/>
    </source>
</evidence>
<feature type="compositionally biased region" description="Low complexity" evidence="5">
    <location>
        <begin position="94"/>
        <end position="200"/>
    </location>
</feature>
<keyword evidence="4" id="KW-0572">Peptidoglycan-anchor</keyword>
<name>A0ABM9N043_9LACO</name>
<sequence length="1129" mass="118674">MNKKQTYKLYKAKKLWVTALVGVSMVAVEGALQQAQADDVSSSQTIEKTTDTNESTSQQSQTASSQITNNQSTDSQSSVAQGLKPQSTAAQGLNSTSTNNQSVASQSASTQQTSVSASGQSKQQTATSQEATTAQNQSQAANNTSSSTANNNQSQSTSTESATQSQSTSTSSATQSQSQKTGSTTDTTSGSNQGSQSQATEQTLNLRQATDSATSNAALLGANLTQGTTQPVTNDHLSVTVTKDNFLKWFKINGAATYDTNTNTAILTTNKDFVEGNITLNTKINANDAFVLNGKINLGNKLQRAQGGDGIGIAFHHGSVGQIGSVGGGISVMGLPTSTGFIFDTWTLNAGDHRDGKGDSYVSGFHSDVDQTGQDSNFRYDGGFLDLDPAKYNVAGQDIPFTVTYDGNGHMGLNYLGQTFTIPVTDFQDPLALSIGASTGIATNLQTVSVDSFTFDPAQNNTISRTINYVDKSGNKIASSTVQSAIYRRQGTLVNGQPTYTDWQLASGANSNNFAAVTAPTIAGYTIEGSQPTYFDSTTVNNDSGQLVYNVVYDKILGQTTLNVQDSTIVAGPRVQWFASQNFLSAVDQNGSAVDLSKVQVSGSVKTTDPGIYPITYTYTDTSGKTVTKTANVTVVQEKSSLVAKSSTIFVNSKWNTSDNVVSATDENGNVLDLSKVQVSGSVDTSAPGVYPLTYSYTDASGNPYSQPVTVTVINNQSALTVKDSTIFVNDSWKPADNVTAAKDEYGNPVDISKISVSGDVDTSKLGVYPVTYSYTDGQGKSFNVVANVTVEDNQTQLQAKNSTLIAGLKTTWQPSDNLQTGIDADGKPLSIDQVQVSGSVNTQKPGTYQVTYSYTDQQRHYHSTPATITVLASQGSINAADSTIVAGPTAQWSAKDNFLTATDEHGNSVDFSQVQTSGTVDAKTPGVYPITYTYTDSQGTPFTKTINVTVVASKGGVAAKDTTLIAGPNTKWTPADNFSGATDATGQPVDFSKVTVTGNVDTTKPGTYPITYSYTDGSGNVYTQKVTVTVSGDDTSTSNTNQGSGTTTSSNGHVTNQDSGTNTANVVPSQVNVSDYLVNATPKTPSVLPQTGKHQIRSNNLEALAIGMISATFGLILLMKRNKKNGID</sequence>
<feature type="compositionally biased region" description="Low complexity" evidence="5">
    <location>
        <begin position="52"/>
        <end position="73"/>
    </location>
</feature>
<comment type="caution">
    <text evidence="9">The sequence shown here is derived from an EMBL/GenBank/DDBJ whole genome shotgun (WGS) entry which is preliminary data.</text>
</comment>
<dbReference type="InterPro" id="IPR013783">
    <property type="entry name" value="Ig-like_fold"/>
</dbReference>
<organism evidence="9 10">
    <name type="scientific">Fructobacillus cardui</name>
    <dbReference type="NCBI Taxonomy" id="2893170"/>
    <lineage>
        <taxon>Bacteria</taxon>
        <taxon>Bacillati</taxon>
        <taxon>Bacillota</taxon>
        <taxon>Bacilli</taxon>
        <taxon>Lactobacillales</taxon>
        <taxon>Lactobacillaceae</taxon>
        <taxon>Fructobacillus</taxon>
    </lineage>
</organism>
<dbReference type="PROSITE" id="PS50847">
    <property type="entry name" value="GRAM_POS_ANCHORING"/>
    <property type="match status" value="1"/>
</dbReference>
<keyword evidence="6" id="KW-1133">Transmembrane helix</keyword>
<evidence type="ECO:0000256" key="7">
    <source>
        <dbReference type="SAM" id="SignalP"/>
    </source>
</evidence>
<evidence type="ECO:0000256" key="2">
    <source>
        <dbReference type="ARBA" id="ARBA00022525"/>
    </source>
</evidence>
<dbReference type="Pfam" id="PF17966">
    <property type="entry name" value="Muc_B2"/>
    <property type="match status" value="1"/>
</dbReference>
<reference evidence="9 10" key="1">
    <citation type="submission" date="2023-10" db="EMBL/GenBank/DDBJ databases">
        <authorList>
            <person name="Botero Cardona J."/>
        </authorList>
    </citation>
    <scope>NUCLEOTIDE SEQUENCE [LARGE SCALE GENOMIC DNA]</scope>
    <source>
        <strain evidence="9 10">R-82641</strain>
    </source>
</reference>
<feature type="compositionally biased region" description="Low complexity" evidence="5">
    <location>
        <begin position="1033"/>
        <end position="1053"/>
    </location>
</feature>
<gene>
    <name evidence="9" type="ORF">R82641_BJNNKPBH_01313</name>
</gene>
<evidence type="ECO:0000256" key="6">
    <source>
        <dbReference type="SAM" id="Phobius"/>
    </source>
</evidence>
<dbReference type="Proteomes" id="UP001314200">
    <property type="component" value="Unassembled WGS sequence"/>
</dbReference>
<dbReference type="EMBL" id="CAUZLY010000011">
    <property type="protein sequence ID" value="CAK1251967.1"/>
    <property type="molecule type" value="Genomic_DNA"/>
</dbReference>
<evidence type="ECO:0000313" key="10">
    <source>
        <dbReference type="Proteomes" id="UP001314200"/>
    </source>
</evidence>
<feature type="transmembrane region" description="Helical" evidence="6">
    <location>
        <begin position="1102"/>
        <end position="1120"/>
    </location>
</feature>
<evidence type="ECO:0000256" key="4">
    <source>
        <dbReference type="ARBA" id="ARBA00023088"/>
    </source>
</evidence>
<feature type="signal peptide" evidence="7">
    <location>
        <begin position="1"/>
        <end position="37"/>
    </location>
</feature>
<dbReference type="NCBIfam" id="TIGR03715">
    <property type="entry name" value="KxYKxGKxW"/>
    <property type="match status" value="1"/>
</dbReference>
<evidence type="ECO:0000256" key="5">
    <source>
        <dbReference type="SAM" id="MobiDB-lite"/>
    </source>
</evidence>
<keyword evidence="1" id="KW-0134">Cell wall</keyword>
<dbReference type="InterPro" id="IPR019931">
    <property type="entry name" value="LPXTG_anchor"/>
</dbReference>
<keyword evidence="6" id="KW-0812">Transmembrane</keyword>
<feature type="compositionally biased region" description="Low complexity" evidence="5">
    <location>
        <begin position="34"/>
        <end position="44"/>
    </location>
</feature>
<dbReference type="Pfam" id="PF18483">
    <property type="entry name" value="Lectin_L-type_dom"/>
    <property type="match status" value="1"/>
</dbReference>
<dbReference type="Pfam" id="PF07523">
    <property type="entry name" value="Big_3"/>
    <property type="match status" value="6"/>
</dbReference>
<accession>A0ABM9N043</accession>
<keyword evidence="6" id="KW-0472">Membrane</keyword>
<evidence type="ECO:0000256" key="1">
    <source>
        <dbReference type="ARBA" id="ARBA00022512"/>
    </source>
</evidence>
<feature type="domain" description="Gram-positive cocci surface proteins LPxTG" evidence="8">
    <location>
        <begin position="1089"/>
        <end position="1129"/>
    </location>
</feature>
<feature type="region of interest" description="Disordered" evidence="5">
    <location>
        <begin position="34"/>
        <end position="204"/>
    </location>
</feature>
<proteinExistence type="predicted"/>
<dbReference type="Gene3D" id="2.60.40.4300">
    <property type="match status" value="1"/>
</dbReference>
<dbReference type="InterPro" id="IPR022038">
    <property type="entry name" value="Ig-like_bact"/>
</dbReference>
<feature type="region of interest" description="Disordered" evidence="5">
    <location>
        <begin position="1033"/>
        <end position="1067"/>
    </location>
</feature>
<dbReference type="Gene3D" id="2.60.40.10">
    <property type="entry name" value="Immunoglobulins"/>
    <property type="match status" value="6"/>
</dbReference>
<dbReference type="InterPro" id="IPR022263">
    <property type="entry name" value="KxYKxGKxW"/>
</dbReference>
<dbReference type="InterPro" id="IPR041495">
    <property type="entry name" value="Mub_B2"/>
</dbReference>
<dbReference type="Gene3D" id="2.60.120.200">
    <property type="match status" value="1"/>
</dbReference>
<keyword evidence="3 7" id="KW-0732">Signal</keyword>
<keyword evidence="10" id="KW-1185">Reference proteome</keyword>
<feature type="compositionally biased region" description="Polar residues" evidence="5">
    <location>
        <begin position="1054"/>
        <end position="1067"/>
    </location>
</feature>
<dbReference type="RefSeq" id="WP_338346917.1">
    <property type="nucleotide sequence ID" value="NZ_CAUZLS010000004.1"/>
</dbReference>
<dbReference type="Pfam" id="PF19258">
    <property type="entry name" value="KxYKxGKxW_sig"/>
    <property type="match status" value="1"/>
</dbReference>
<evidence type="ECO:0000256" key="3">
    <source>
        <dbReference type="ARBA" id="ARBA00022729"/>
    </source>
</evidence>
<keyword evidence="2" id="KW-0964">Secreted</keyword>
<evidence type="ECO:0000259" key="8">
    <source>
        <dbReference type="PROSITE" id="PS50847"/>
    </source>
</evidence>
<feature type="chain" id="PRO_5046490284" evidence="7">
    <location>
        <begin position="38"/>
        <end position="1129"/>
    </location>
</feature>